<proteinExistence type="predicted"/>
<name>A0A4Q0PP37_9FLAO</name>
<feature type="transmembrane region" description="Helical" evidence="1">
    <location>
        <begin position="21"/>
        <end position="40"/>
    </location>
</feature>
<evidence type="ECO:0000313" key="3">
    <source>
        <dbReference type="Proteomes" id="UP000290608"/>
    </source>
</evidence>
<keyword evidence="1" id="KW-0812">Transmembrane</keyword>
<comment type="caution">
    <text evidence="2">The sequence shown here is derived from an EMBL/GenBank/DDBJ whole genome shotgun (WGS) entry which is preliminary data.</text>
</comment>
<dbReference type="EMBL" id="QOVL01000004">
    <property type="protein sequence ID" value="RXG32221.1"/>
    <property type="molecule type" value="Genomic_DNA"/>
</dbReference>
<evidence type="ECO:0000313" key="2">
    <source>
        <dbReference type="EMBL" id="RXG32221.1"/>
    </source>
</evidence>
<dbReference type="STRING" id="1122159.SAMN02745246_01132"/>
<keyword evidence="1" id="KW-1133">Transmembrane helix</keyword>
<gene>
    <name evidence="2" type="ORF">DSL99_1027</name>
</gene>
<organism evidence="2 3">
    <name type="scientific">Leeuwenhoekiella marinoflava</name>
    <dbReference type="NCBI Taxonomy" id="988"/>
    <lineage>
        <taxon>Bacteria</taxon>
        <taxon>Pseudomonadati</taxon>
        <taxon>Bacteroidota</taxon>
        <taxon>Flavobacteriia</taxon>
        <taxon>Flavobacteriales</taxon>
        <taxon>Flavobacteriaceae</taxon>
        <taxon>Leeuwenhoekiella</taxon>
    </lineage>
</organism>
<dbReference type="RefSeq" id="WP_073098084.1">
    <property type="nucleotide sequence ID" value="NZ_QOVL01000004.1"/>
</dbReference>
<sequence length="1317" mass="149376">MTIHPITKKNKPKSTKRLRRLGLILGLIILVPIGLFILGWQSRNLIVNGLQEWYNANHEGTLEIGDVEANFLTGFPNVGFTINDISQSERDTISFKRKSIVIDKALVTISASDLIRGDFQFKNITINNASIYSEMVSDKSYDYHIKQKLNKLQNHKASISFPSWIDLKATSFRIKELKYVAKDSIFHKDFNLEFYNIRGQLKKTKSLISGSFSFEASINKLGFNTQKGSFLKSTEVSGKPKFSLDTNENVLNISEFILSIDDERFTISSSFNLLEPAYHINLSNDNLKFGSLQKFLSDSIAKKIAPFVISNPIQTSLTLDGLFQFKNTPEINARFKSTANTASYNDKYTLSNTNFKGYLTNKIYISDSIQSKKGTKEDIKIFFKEVTGNLEGMELKLDNSYYQSTPEYPNYVAANLNIEGKNESLAQVLKNDDFDFKGGNFELNTKVRGDIDHLEQLFNFAEGSFLLNNTQVILKKNGLQLPVKTIKLSLANKKSFLEELSIELEKSENLVFTGYLNNISSLISNNPLEPTSSFVELKSGYLNVDELISTAKKMIPESDKNKDDRKNINQILTAVFHKFQPRFKLKLDHVVYNAIQYQNLSSDIQLTSPEIITINDFYINYQKSKTNLKGNLIVPRKDIAIKQPLHLNVQAKTKGPIAIFQDLFDIKLVDIRAGNFDFSGNVSGNIQEFNQLLNKARGILKLKNASFYYPNAGFDIDFDSLSVNIANSNIILDQVELEVGALHPFVLNGNIKNFTNILLDNQETKSSVFLNIKAPFVDGDQWMGVVNSFSKKNVLTSETKSRELSKAFKDINRLQPQVSLNIDSLKYKGLITKDVDASVYFENDSILKLDHLKINYKNSRLFLKGTIQSLKRVKNAEKKNPFDFKFEAKASGNTADLNDYLKTVNFIFESGKFEFTGDYHGEASDLAVFNTDAIGTLKLVDSKVNFPLAGIQIPIDSLRLEIKNDFANLETLTIDLPSKSTLNVSGSINNFSDFINNSIENEEHISTFDISSPYLDTADLVTFFDTSKKTKDTSDKKPLKIQNLKDILNTINDSYYPQGSITIDTLIHKNLRLTDFDTYLLFDNTENLKIQKSDVDFYDGKLHIEALANISEPKHLPVTITIEATNLDLKKIVEGLDYFKNENLKNTDKLGGLINFNLQATGMLNDDGTLNSDSLNGELQLNLQNLTLHNYKPLMESVVLLKEDRFEELEFRPIVQTFKVVNGEIIIPRTEFQSSAIQAFAEGKIKLDEYVNIWLSIPWKNLKANEGLSLPKKTSFEEAGAKFYINLVQDQESKKKRKQKLRFKIKLWNSKLKRSKE</sequence>
<evidence type="ECO:0000256" key="1">
    <source>
        <dbReference type="SAM" id="Phobius"/>
    </source>
</evidence>
<accession>A0A4Q0PP37</accession>
<dbReference type="Proteomes" id="UP000290608">
    <property type="component" value="Unassembled WGS sequence"/>
</dbReference>
<keyword evidence="1" id="KW-0472">Membrane</keyword>
<reference evidence="2 3" key="1">
    <citation type="submission" date="2018-07" db="EMBL/GenBank/DDBJ databases">
        <title>Leeuwenhoekiella genomics.</title>
        <authorList>
            <person name="Tahon G."/>
            <person name="Willems A."/>
        </authorList>
    </citation>
    <scope>NUCLEOTIDE SEQUENCE [LARGE SCALE GENOMIC DNA]</scope>
    <source>
        <strain evidence="2 3">LMG 1345</strain>
    </source>
</reference>
<protein>
    <submittedName>
        <fullName evidence="2">AsmA-like protein</fullName>
    </submittedName>
</protein>